<protein>
    <submittedName>
        <fullName evidence="1">Uncharacterized protein</fullName>
    </submittedName>
</protein>
<comment type="caution">
    <text evidence="1">The sequence shown here is derived from an EMBL/GenBank/DDBJ whole genome shotgun (WGS) entry which is preliminary data.</text>
</comment>
<gene>
    <name evidence="1" type="ORF">A33Q_2965</name>
</gene>
<dbReference type="RefSeq" id="WP_009033370.1">
    <property type="nucleotide sequence ID" value="NZ_ALWO02000037.1"/>
</dbReference>
<dbReference type="OrthoDB" id="934157at2"/>
<keyword evidence="2" id="KW-1185">Reference proteome</keyword>
<evidence type="ECO:0000313" key="2">
    <source>
        <dbReference type="Proteomes" id="UP000006073"/>
    </source>
</evidence>
<dbReference type="EMBL" id="ALWO02000037">
    <property type="protein sequence ID" value="EOZ95603.1"/>
    <property type="molecule type" value="Genomic_DNA"/>
</dbReference>
<reference evidence="1 2" key="1">
    <citation type="journal article" date="2013" name="Genome Announc.">
        <title>Draft Genome Sequence of Indibacter alkaliphilus Strain LW1T, Isolated from Lonar Lake, a Haloalkaline Lake in the Buldana District of Maharashtra, India.</title>
        <authorList>
            <person name="Singh A."/>
            <person name="Kumar Jangir P."/>
            <person name="Sharma R."/>
            <person name="Singh A."/>
            <person name="Kumar Pinnaka A."/>
            <person name="Shivaji S."/>
        </authorList>
    </citation>
    <scope>NUCLEOTIDE SEQUENCE [LARGE SCALE GENOMIC DNA]</scope>
    <source>
        <strain evidence="2">CCUG 57479 / KCTC 22604 / LW1</strain>
    </source>
</reference>
<accession>S2E0M5</accession>
<evidence type="ECO:0000313" key="1">
    <source>
        <dbReference type="EMBL" id="EOZ95603.1"/>
    </source>
</evidence>
<dbReference type="eggNOG" id="ENOG502ZCBH">
    <property type="taxonomic scope" value="Bacteria"/>
</dbReference>
<proteinExistence type="predicted"/>
<dbReference type="STRING" id="1189612.A33Q_2965"/>
<sequence length="252" mass="29293">MHLKTEDLTRIEIEYDSGIIPPPYSHIFKLKIGLGKNFLNTHLDLHYTDREDLSEEEIFEEGFSLNDDYQFQGEVPKVWESPLKELYANSKWSNSKSNDQGGVSIIAKDTHGKIVRSVPLNQQDWQFFAQDYIQAIYELNKKEAPLRINYLINDEKNSKEISLTVKFSIRKVEVLVNNKAQEMRWEDAKKLLANIFLPDYDYDQASEQKPKQKGEFIDCGDGYWHNMKKGVFNIDDSFDAVSRIIAGFRNLG</sequence>
<organism evidence="1 2">
    <name type="scientific">Indibacter alkaliphilus (strain CCUG 57479 / KCTC 22604 / LW1)</name>
    <dbReference type="NCBI Taxonomy" id="1189612"/>
    <lineage>
        <taxon>Bacteria</taxon>
        <taxon>Pseudomonadati</taxon>
        <taxon>Bacteroidota</taxon>
        <taxon>Cytophagia</taxon>
        <taxon>Cytophagales</taxon>
        <taxon>Cyclobacteriaceae</taxon>
    </lineage>
</organism>
<dbReference type="Proteomes" id="UP000006073">
    <property type="component" value="Unassembled WGS sequence"/>
</dbReference>
<dbReference type="AlphaFoldDB" id="S2E0M5"/>
<name>S2E0M5_INDAL</name>